<dbReference type="CDD" id="cd19607">
    <property type="entry name" value="GTA_TIM-barrel-like"/>
    <property type="match status" value="1"/>
</dbReference>
<keyword evidence="5" id="KW-1185">Reference proteome</keyword>
<dbReference type="Gene3D" id="3.20.20.80">
    <property type="entry name" value="Glycosidases"/>
    <property type="match status" value="1"/>
</dbReference>
<protein>
    <submittedName>
        <fullName evidence="4">Putative phage tail protein</fullName>
    </submittedName>
</protein>
<organism evidence="4 5">
    <name type="scientific">Thalassovita taeanensis</name>
    <dbReference type="NCBI Taxonomy" id="657014"/>
    <lineage>
        <taxon>Bacteria</taxon>
        <taxon>Pseudomonadati</taxon>
        <taxon>Pseudomonadota</taxon>
        <taxon>Alphaproteobacteria</taxon>
        <taxon>Rhodobacterales</taxon>
        <taxon>Roseobacteraceae</taxon>
        <taxon>Thalassovita</taxon>
    </lineage>
</organism>
<dbReference type="InterPro" id="IPR025195">
    <property type="entry name" value="GTA_TIM_dom"/>
</dbReference>
<sequence length="1306" mass="140927">MATILLSAAGAALGGSVGGTVLGLSMATAGRFAGASMGRVIDQRLLGQGSDAIETGRVDRFRLTGAGEGEAVSRVFGRMRVGGQVIWASHFEEHTQKSGGGKGAAPRPTTQEYSYSVSLAVALCEGEISGVGRIWADGSEVSAVDLNLRVYPGSRTQLPDPKIEAVEGAGQVPAYRGTAYAVLEDLDLSQFGNRVPQFTFEVMRPDFEYDGGADEEPAHAIRGVALMPGTGEYALATDPAVFDFGLGASRTANVNSPSGKTDFETSLDQLTQELPNCGATSLIVSWFGDDLRCGNCAVQPKVEQAEHDAEDMPWQVAGVSREQALIVPAADGRPVYGGTPSDISVVQAITRLNDLGQKVMFYPFLLMEQVAGNTLTDPWTGEEGQPFLPWRGRITGALAPGLEGSSDGTAMAEAEVAAFFGTVRAADFAIAEGQVTYSGPDEWSYGRFILHCAALCVAAGGVDAFCIGSEMRGLTQLRGAEGGFPAVAQLRQLAAEVRSLLGAQTRIGYAADWTEYFGYQPQDGSGDVYFHLDPLWADPEIDFIGIDNYMPLSDWRDGEAHADAEWGAIYNLDYLRANIEGGEGYEWYYHSQEAELAQIRTAISDGAYDEPWVYRYKDIRGWWSNPHHERIGGVRAADATNWVPGSKPIWFTELGCAAVDKGTNQPNKFLDPKSSESSLPKYSTGRRDELIQMQYLRAMYGYWGAPENNPVSEEYGGAMIDMSHSFVWAWDARPYPFFPSNAELWSDGENYPKGHWLSGRGSGRSLASVVTEICRLGGVRDIETTQLFGYVRGYVVADVSDARSALQPLMLRYGFDAIERDGVLVFRTRNGKANWTLSADAFASTDELSGTVEATRAGESDLAGRVRLRFVQADGDYDTVAEEAVLPDEATHAVSSSEVPLVMTRGEGRQVVERWLSEARIARDSVKFALPPSALNVGAGDVLSIEDGGTKGLFRVDRAEIGTSQLIEAVRIDTESYRPVDMEEDTATMRAFSSPVPVFPLFMDLPMLSGDEVPYAPHLAATADPWPGSVAIYGAPQDANYELLGTTTARATIGQTETVLLRADPGRYDRGDALQVRLAHGSVESIGEEALLAGGNLAAIGDGTPENWELIQFQMAELIDTDTYLLSGRLRGQRGSEANMPDAWPAGSYFVLLDGVPKQLDLASSTRGLARHYRVGAARRGYDDPSYKHFALAFSGVGLKPYAPVHMKALRDVGGDLALSWVRRTRVDGDSWDALEVPLGEESEAYLVRVLSAGQVVREISVSNPEWMYSAAEQALDGVEAPFEVSVAQVSAPYGAGYFGALTITA</sequence>
<dbReference type="Pfam" id="PF13547">
    <property type="entry name" value="GTA_TIM"/>
    <property type="match status" value="1"/>
</dbReference>
<evidence type="ECO:0000259" key="2">
    <source>
        <dbReference type="Pfam" id="PF13550"/>
    </source>
</evidence>
<gene>
    <name evidence="4" type="ORF">SAMN04488092_11020</name>
</gene>
<dbReference type="Proteomes" id="UP000198634">
    <property type="component" value="Unassembled WGS sequence"/>
</dbReference>
<dbReference type="Pfam" id="PF13550">
    <property type="entry name" value="Phage-tail_3"/>
    <property type="match status" value="1"/>
</dbReference>
<dbReference type="RefSeq" id="WP_090270334.1">
    <property type="nucleotide sequence ID" value="NZ_FOEP01000010.1"/>
</dbReference>
<dbReference type="OrthoDB" id="8445115at2"/>
<feature type="domain" description="Rcc01698-like C-terminal" evidence="3">
    <location>
        <begin position="1051"/>
        <end position="1151"/>
    </location>
</feature>
<evidence type="ECO:0000313" key="5">
    <source>
        <dbReference type="Proteomes" id="UP000198634"/>
    </source>
</evidence>
<evidence type="ECO:0000259" key="3">
    <source>
        <dbReference type="Pfam" id="PF23666"/>
    </source>
</evidence>
<feature type="domain" description="Tip attachment protein J" evidence="2">
    <location>
        <begin position="800"/>
        <end position="959"/>
    </location>
</feature>
<dbReference type="Pfam" id="PF23666">
    <property type="entry name" value="Rcc01698_C"/>
    <property type="match status" value="1"/>
</dbReference>
<accession>A0A1H9HP97</accession>
<dbReference type="STRING" id="657014.SAMN04488092_11020"/>
<proteinExistence type="predicted"/>
<dbReference type="InterPro" id="IPR017853">
    <property type="entry name" value="GH"/>
</dbReference>
<dbReference type="InterPro" id="IPR032876">
    <property type="entry name" value="J_dom"/>
</dbReference>
<evidence type="ECO:0000313" key="4">
    <source>
        <dbReference type="EMBL" id="SEQ64169.1"/>
    </source>
</evidence>
<feature type="domain" description="GTA TIM-barrel-like" evidence="1">
    <location>
        <begin position="443"/>
        <end position="739"/>
    </location>
</feature>
<dbReference type="InterPro" id="IPR056490">
    <property type="entry name" value="Rcc01698_C"/>
</dbReference>
<name>A0A1H9HP97_9RHOB</name>
<dbReference type="EMBL" id="FOEP01000010">
    <property type="protein sequence ID" value="SEQ64169.1"/>
    <property type="molecule type" value="Genomic_DNA"/>
</dbReference>
<dbReference type="SUPFAM" id="SSF51445">
    <property type="entry name" value="(Trans)glycosidases"/>
    <property type="match status" value="1"/>
</dbReference>
<evidence type="ECO:0000259" key="1">
    <source>
        <dbReference type="Pfam" id="PF13547"/>
    </source>
</evidence>
<reference evidence="4 5" key="1">
    <citation type="submission" date="2016-10" db="EMBL/GenBank/DDBJ databases">
        <authorList>
            <person name="de Groot N.N."/>
        </authorList>
    </citation>
    <scope>NUCLEOTIDE SEQUENCE [LARGE SCALE GENOMIC DNA]</scope>
    <source>
        <strain evidence="4 5">DSM 22007</strain>
    </source>
</reference>